<evidence type="ECO:0000256" key="3">
    <source>
        <dbReference type="ARBA" id="ARBA00023015"/>
    </source>
</evidence>
<dbReference type="FunFam" id="4.10.280.10:FF:000052">
    <property type="entry name" value="Protein atonal homolog 8"/>
    <property type="match status" value="1"/>
</dbReference>
<accession>A0A6P4YRT0</accession>
<evidence type="ECO:0000256" key="1">
    <source>
        <dbReference type="ARBA" id="ARBA00004324"/>
    </source>
</evidence>
<keyword evidence="6" id="KW-0539">Nucleus</keyword>
<feature type="region of interest" description="Disordered" evidence="8">
    <location>
        <begin position="99"/>
        <end position="127"/>
    </location>
</feature>
<dbReference type="OrthoDB" id="10001938at2759"/>
<dbReference type="Gene3D" id="4.10.280.10">
    <property type="entry name" value="Helix-loop-helix DNA-binding domain"/>
    <property type="match status" value="1"/>
</dbReference>
<evidence type="ECO:0000256" key="6">
    <source>
        <dbReference type="ARBA" id="ARBA00023242"/>
    </source>
</evidence>
<protein>
    <recommendedName>
        <fullName evidence="7">Protein atonal homolog 8</fullName>
    </recommendedName>
</protein>
<sequence>MASPSDTCEQPAETIRNVSRAGAAPEPEREPRPPRRNKRKAREPRKLTKRPKESDSEDDVARLAVDAATLQGERATADRPDQHSFPLVSRLEGPTERFSFSSADAYPPSPVPWSVDTSPSSRQRGRPYKTLTRDKRIVANARERSRVHTISAAFESLRRAVPSYSYNQKLSKLAILRVACSYITALACLNGQDYSRHRASLEFAQCVDQCTRTLQMEGRARSRRKVCVSSLESYTPVGAGYAHPVFIQAAQRRLSPQHLR</sequence>
<dbReference type="InterPro" id="IPR032660">
    <property type="entry name" value="ATOH8_bHLH"/>
</dbReference>
<dbReference type="SUPFAM" id="SSF47459">
    <property type="entry name" value="HLH, helix-loop-helix DNA-binding domain"/>
    <property type="match status" value="1"/>
</dbReference>
<dbReference type="Proteomes" id="UP000515135">
    <property type="component" value="Unplaced"/>
</dbReference>
<reference evidence="11" key="1">
    <citation type="submission" date="2025-08" db="UniProtKB">
        <authorList>
            <consortium name="RefSeq"/>
        </authorList>
    </citation>
    <scope>IDENTIFICATION</scope>
    <source>
        <tissue evidence="11">Gonad</tissue>
    </source>
</reference>
<dbReference type="GO" id="GO:0045944">
    <property type="term" value="P:positive regulation of transcription by RNA polymerase II"/>
    <property type="evidence" value="ECO:0007669"/>
    <property type="project" value="TreeGrafter"/>
</dbReference>
<dbReference type="PANTHER" id="PTHR19290">
    <property type="entry name" value="BASIC HELIX-LOOP-HELIX PROTEIN NEUROGENIN-RELATED"/>
    <property type="match status" value="1"/>
</dbReference>
<feature type="compositionally biased region" description="Basic residues" evidence="8">
    <location>
        <begin position="34"/>
        <end position="43"/>
    </location>
</feature>
<proteinExistence type="predicted"/>
<evidence type="ECO:0000313" key="10">
    <source>
        <dbReference type="Proteomes" id="UP000515135"/>
    </source>
</evidence>
<keyword evidence="5" id="KW-0804">Transcription</keyword>
<feature type="domain" description="BHLH" evidence="9">
    <location>
        <begin position="134"/>
        <end position="186"/>
    </location>
</feature>
<dbReference type="PANTHER" id="PTHR19290:SF102">
    <property type="entry name" value="TRANSCRIPTION FACTOR ATOH8"/>
    <property type="match status" value="1"/>
</dbReference>
<dbReference type="GO" id="GO:0005737">
    <property type="term" value="C:cytoplasm"/>
    <property type="evidence" value="ECO:0007669"/>
    <property type="project" value="UniProtKB-SubCell"/>
</dbReference>
<dbReference type="KEGG" id="bbel:109466641"/>
<dbReference type="InterPro" id="IPR011598">
    <property type="entry name" value="bHLH_dom"/>
</dbReference>
<dbReference type="GO" id="GO:0016607">
    <property type="term" value="C:nuclear speck"/>
    <property type="evidence" value="ECO:0007669"/>
    <property type="project" value="UniProtKB-SubCell"/>
</dbReference>
<evidence type="ECO:0000313" key="11">
    <source>
        <dbReference type="RefSeq" id="XP_019619931.1"/>
    </source>
</evidence>
<dbReference type="SMART" id="SM00353">
    <property type="entry name" value="HLH"/>
    <property type="match status" value="1"/>
</dbReference>
<keyword evidence="4" id="KW-0238">DNA-binding</keyword>
<feature type="compositionally biased region" description="Basic and acidic residues" evidence="8">
    <location>
        <begin position="44"/>
        <end position="54"/>
    </location>
</feature>
<dbReference type="InterPro" id="IPR036638">
    <property type="entry name" value="HLH_DNA-bd_sf"/>
</dbReference>
<evidence type="ECO:0000256" key="4">
    <source>
        <dbReference type="ARBA" id="ARBA00023125"/>
    </source>
</evidence>
<evidence type="ECO:0000256" key="2">
    <source>
        <dbReference type="ARBA" id="ARBA00004496"/>
    </source>
</evidence>
<dbReference type="GO" id="GO:0003700">
    <property type="term" value="F:DNA-binding transcription factor activity"/>
    <property type="evidence" value="ECO:0007669"/>
    <property type="project" value="InterPro"/>
</dbReference>
<feature type="region of interest" description="Disordered" evidence="8">
    <location>
        <begin position="1"/>
        <end position="87"/>
    </location>
</feature>
<dbReference type="CDD" id="cd11421">
    <property type="entry name" value="bHLH_TS_ATOH8"/>
    <property type="match status" value="1"/>
</dbReference>
<name>A0A6P4YRT0_BRABE</name>
<evidence type="ECO:0000256" key="5">
    <source>
        <dbReference type="ARBA" id="ARBA00023163"/>
    </source>
</evidence>
<dbReference type="InterPro" id="IPR050359">
    <property type="entry name" value="bHLH_transcription_factors"/>
</dbReference>
<evidence type="ECO:0000256" key="7">
    <source>
        <dbReference type="ARBA" id="ARBA00076520"/>
    </source>
</evidence>
<dbReference type="GO" id="GO:0046983">
    <property type="term" value="F:protein dimerization activity"/>
    <property type="evidence" value="ECO:0007669"/>
    <property type="project" value="InterPro"/>
</dbReference>
<evidence type="ECO:0000256" key="8">
    <source>
        <dbReference type="SAM" id="MobiDB-lite"/>
    </source>
</evidence>
<comment type="subcellular location">
    <subcellularLocation>
        <location evidence="2">Cytoplasm</location>
    </subcellularLocation>
    <subcellularLocation>
        <location evidence="1">Nucleus speckle</location>
    </subcellularLocation>
</comment>
<dbReference type="Pfam" id="PF00010">
    <property type="entry name" value="HLH"/>
    <property type="match status" value="1"/>
</dbReference>
<dbReference type="RefSeq" id="XP_019619931.1">
    <property type="nucleotide sequence ID" value="XM_019764372.1"/>
</dbReference>
<organism evidence="10 11">
    <name type="scientific">Branchiostoma belcheri</name>
    <name type="common">Amphioxus</name>
    <dbReference type="NCBI Taxonomy" id="7741"/>
    <lineage>
        <taxon>Eukaryota</taxon>
        <taxon>Metazoa</taxon>
        <taxon>Chordata</taxon>
        <taxon>Cephalochordata</taxon>
        <taxon>Leptocardii</taxon>
        <taxon>Amphioxiformes</taxon>
        <taxon>Branchiostomatidae</taxon>
        <taxon>Branchiostoma</taxon>
    </lineage>
</organism>
<dbReference type="PROSITE" id="PS50888">
    <property type="entry name" value="BHLH"/>
    <property type="match status" value="1"/>
</dbReference>
<evidence type="ECO:0000259" key="9">
    <source>
        <dbReference type="PROSITE" id="PS50888"/>
    </source>
</evidence>
<dbReference type="GO" id="GO:0009653">
    <property type="term" value="P:anatomical structure morphogenesis"/>
    <property type="evidence" value="ECO:0007669"/>
    <property type="project" value="TreeGrafter"/>
</dbReference>
<dbReference type="AlphaFoldDB" id="A0A6P4YRT0"/>
<dbReference type="GeneID" id="109466641"/>
<keyword evidence="3" id="KW-0805">Transcription regulation</keyword>
<gene>
    <name evidence="11" type="primary">LOC109466641</name>
</gene>
<dbReference type="GO" id="GO:0070888">
    <property type="term" value="F:E-box binding"/>
    <property type="evidence" value="ECO:0007669"/>
    <property type="project" value="TreeGrafter"/>
</dbReference>
<keyword evidence="10" id="KW-1185">Reference proteome</keyword>